<organism evidence="4">
    <name type="scientific">Ditylum brightwellii</name>
    <dbReference type="NCBI Taxonomy" id="49249"/>
    <lineage>
        <taxon>Eukaryota</taxon>
        <taxon>Sar</taxon>
        <taxon>Stramenopiles</taxon>
        <taxon>Ochrophyta</taxon>
        <taxon>Bacillariophyta</taxon>
        <taxon>Mediophyceae</taxon>
        <taxon>Lithodesmiophycidae</taxon>
        <taxon>Lithodesmiales</taxon>
        <taxon>Lithodesmiaceae</taxon>
        <taxon>Ditylum</taxon>
    </lineage>
</organism>
<dbReference type="AlphaFoldDB" id="A0A6V2JLM5"/>
<evidence type="ECO:0000313" key="3">
    <source>
        <dbReference type="EMBL" id="CAE4631147.1"/>
    </source>
</evidence>
<keyword evidence="2" id="KW-0472">Membrane</keyword>
<feature type="region of interest" description="Disordered" evidence="1">
    <location>
        <begin position="1"/>
        <end position="69"/>
    </location>
</feature>
<name>A0A6V2JLM5_9STRA</name>
<reference evidence="4" key="1">
    <citation type="submission" date="2021-01" db="EMBL/GenBank/DDBJ databases">
        <authorList>
            <person name="Corre E."/>
            <person name="Pelletier E."/>
            <person name="Niang G."/>
            <person name="Scheremetjew M."/>
            <person name="Finn R."/>
            <person name="Kale V."/>
            <person name="Holt S."/>
            <person name="Cochrane G."/>
            <person name="Meng A."/>
            <person name="Brown T."/>
            <person name="Cohen L."/>
        </authorList>
    </citation>
    <scope>NUCLEOTIDE SEQUENCE</scope>
    <source>
        <strain evidence="4">GSO104</strain>
    </source>
</reference>
<protein>
    <submittedName>
        <fullName evidence="4">Uncharacterized protein</fullName>
    </submittedName>
</protein>
<evidence type="ECO:0000313" key="4">
    <source>
        <dbReference type="EMBL" id="CAE4631152.1"/>
    </source>
</evidence>
<feature type="transmembrane region" description="Helical" evidence="2">
    <location>
        <begin position="96"/>
        <end position="120"/>
    </location>
</feature>
<accession>A0A6V2JLM5</accession>
<proteinExistence type="predicted"/>
<keyword evidence="2" id="KW-1133">Transmembrane helix</keyword>
<dbReference type="EMBL" id="HBNS01035191">
    <property type="protein sequence ID" value="CAE4631152.1"/>
    <property type="molecule type" value="Transcribed_RNA"/>
</dbReference>
<gene>
    <name evidence="3" type="ORF">DBRI00130_LOCUS27461</name>
    <name evidence="4" type="ORF">DBRI00130_LOCUS27464</name>
</gene>
<feature type="compositionally biased region" description="Basic and acidic residues" evidence="1">
    <location>
        <begin position="18"/>
        <end position="69"/>
    </location>
</feature>
<feature type="compositionally biased region" description="Acidic residues" evidence="1">
    <location>
        <begin position="7"/>
        <end position="17"/>
    </location>
</feature>
<evidence type="ECO:0000256" key="2">
    <source>
        <dbReference type="SAM" id="Phobius"/>
    </source>
</evidence>
<feature type="region of interest" description="Disordered" evidence="1">
    <location>
        <begin position="252"/>
        <end position="273"/>
    </location>
</feature>
<dbReference type="EMBL" id="HBNS01035188">
    <property type="protein sequence ID" value="CAE4631147.1"/>
    <property type="molecule type" value="Transcribed_RNA"/>
</dbReference>
<evidence type="ECO:0000256" key="1">
    <source>
        <dbReference type="SAM" id="MobiDB-lite"/>
    </source>
</evidence>
<sequence>MTVKEDFDSDSDWDDSDAPIKEEAIKEEATKEEAIKEEATKEEAIKEEPKKEEAIKEEPKMNKEEPIEAKHTFDGVIIGEEEENSNQNSDRQKARIYGAGAAGTVVGVLFGGGIVLGSLVGIATAYSATRDDAAGDVARAMGDVALTARDKARELDKEHHLLKKSKVAANDALEKVKEIDTAQVMAKSKVVASNVWEKAKEVDQKHDVVGKAKDLTAETAQRVAEFDRKHNIVAWTSETIEKVVTFLADKWKSKGGTSSTDRKKDHLAPVVLD</sequence>
<keyword evidence="2" id="KW-0812">Transmembrane</keyword>